<evidence type="ECO:0000313" key="12">
    <source>
        <dbReference type="Proteomes" id="UP001321473"/>
    </source>
</evidence>
<evidence type="ECO:0000256" key="9">
    <source>
        <dbReference type="SAM" id="MobiDB-lite"/>
    </source>
</evidence>
<accession>A0AAQ4FRT9</accession>
<evidence type="ECO:0000256" key="3">
    <source>
        <dbReference type="ARBA" id="ARBA00022490"/>
    </source>
</evidence>
<dbReference type="Pfam" id="PF21033">
    <property type="entry name" value="RMD1-3"/>
    <property type="match status" value="1"/>
</dbReference>
<dbReference type="Gene3D" id="1.25.40.10">
    <property type="entry name" value="Tetratricopeptide repeat domain"/>
    <property type="match status" value="1"/>
</dbReference>
<feature type="transmembrane region" description="Helical" evidence="10">
    <location>
        <begin position="12"/>
        <end position="30"/>
    </location>
</feature>
<dbReference type="GO" id="GO:0005739">
    <property type="term" value="C:mitochondrion"/>
    <property type="evidence" value="ECO:0007669"/>
    <property type="project" value="TreeGrafter"/>
</dbReference>
<keyword evidence="10" id="KW-1133">Transmembrane helix</keyword>
<keyword evidence="6" id="KW-0206">Cytoskeleton</keyword>
<evidence type="ECO:0000256" key="7">
    <source>
        <dbReference type="ARBA" id="ARBA00039966"/>
    </source>
</evidence>
<comment type="subcellular location">
    <subcellularLocation>
        <location evidence="1">Cytoplasm</location>
        <location evidence="1">Cytoskeleton</location>
    </subcellularLocation>
</comment>
<evidence type="ECO:0000256" key="1">
    <source>
        <dbReference type="ARBA" id="ARBA00004245"/>
    </source>
</evidence>
<feature type="compositionally biased region" description="Low complexity" evidence="9">
    <location>
        <begin position="68"/>
        <end position="77"/>
    </location>
</feature>
<evidence type="ECO:0000256" key="10">
    <source>
        <dbReference type="SAM" id="Phobius"/>
    </source>
</evidence>
<evidence type="ECO:0000256" key="8">
    <source>
        <dbReference type="ARBA" id="ARBA00041958"/>
    </source>
</evidence>
<evidence type="ECO:0000256" key="5">
    <source>
        <dbReference type="ARBA" id="ARBA00022803"/>
    </source>
</evidence>
<evidence type="ECO:0000256" key="4">
    <source>
        <dbReference type="ARBA" id="ARBA00022737"/>
    </source>
</evidence>
<feature type="region of interest" description="Disordered" evidence="9">
    <location>
        <begin position="59"/>
        <end position="86"/>
    </location>
</feature>
<keyword evidence="3" id="KW-0963">Cytoplasm</keyword>
<dbReference type="SUPFAM" id="SSF48452">
    <property type="entry name" value="TPR-like"/>
    <property type="match status" value="1"/>
</dbReference>
<proteinExistence type="predicted"/>
<dbReference type="GO" id="GO:0097431">
    <property type="term" value="C:mitotic spindle pole"/>
    <property type="evidence" value="ECO:0007669"/>
    <property type="project" value="TreeGrafter"/>
</dbReference>
<keyword evidence="12" id="KW-1185">Reference proteome</keyword>
<gene>
    <name evidence="11" type="ORF">V5799_021037</name>
</gene>
<reference evidence="11 12" key="1">
    <citation type="journal article" date="2023" name="Arcadia Sci">
        <title>De novo assembly of a long-read Amblyomma americanum tick genome.</title>
        <authorList>
            <person name="Chou S."/>
            <person name="Poskanzer K.E."/>
            <person name="Rollins M."/>
            <person name="Thuy-Boun P.S."/>
        </authorList>
    </citation>
    <scope>NUCLEOTIDE SEQUENCE [LARGE SCALE GENOMIC DNA]</scope>
    <source>
        <strain evidence="11">F_SG_1</strain>
        <tissue evidence="11">Salivary glands</tissue>
    </source>
</reference>
<dbReference type="InterPro" id="IPR049039">
    <property type="entry name" value="RMD1-3_a_helical_rpt"/>
</dbReference>
<keyword evidence="4" id="KW-0677">Repeat</keyword>
<evidence type="ECO:0000313" key="11">
    <source>
        <dbReference type="EMBL" id="KAK8789181.1"/>
    </source>
</evidence>
<evidence type="ECO:0000256" key="6">
    <source>
        <dbReference type="ARBA" id="ARBA00023212"/>
    </source>
</evidence>
<dbReference type="InterPro" id="IPR011990">
    <property type="entry name" value="TPR-like_helical_dom_sf"/>
</dbReference>
<dbReference type="GO" id="GO:0008017">
    <property type="term" value="F:microtubule binding"/>
    <property type="evidence" value="ECO:0007669"/>
    <property type="project" value="TreeGrafter"/>
</dbReference>
<name>A0AAQ4FRT9_AMBAM</name>
<keyword evidence="10" id="KW-0472">Membrane</keyword>
<dbReference type="GO" id="GO:0005876">
    <property type="term" value="C:spindle microtubule"/>
    <property type="evidence" value="ECO:0007669"/>
    <property type="project" value="TreeGrafter"/>
</dbReference>
<dbReference type="Proteomes" id="UP001321473">
    <property type="component" value="Unassembled WGS sequence"/>
</dbReference>
<protein>
    <recommendedName>
        <fullName evidence="7">Regulator of microtubule dynamics protein 1</fullName>
    </recommendedName>
    <alternativeName>
        <fullName evidence="8">Protein FAM82B</fullName>
    </alternativeName>
</protein>
<dbReference type="PANTHER" id="PTHR16056:SF16">
    <property type="entry name" value="REGULATOR OF MICROTUBULE DYNAMICS PROTEIN 1"/>
    <property type="match status" value="1"/>
</dbReference>
<dbReference type="AlphaFoldDB" id="A0AAQ4FRT9"/>
<comment type="subunit">
    <text evidence="2">Interacts with microtubules.</text>
</comment>
<keyword evidence="5" id="KW-0802">TPR repeat</keyword>
<organism evidence="11 12">
    <name type="scientific">Amblyomma americanum</name>
    <name type="common">Lone star tick</name>
    <dbReference type="NCBI Taxonomy" id="6943"/>
    <lineage>
        <taxon>Eukaryota</taxon>
        <taxon>Metazoa</taxon>
        <taxon>Ecdysozoa</taxon>
        <taxon>Arthropoda</taxon>
        <taxon>Chelicerata</taxon>
        <taxon>Arachnida</taxon>
        <taxon>Acari</taxon>
        <taxon>Parasitiformes</taxon>
        <taxon>Ixodida</taxon>
        <taxon>Ixodoidea</taxon>
        <taxon>Ixodidae</taxon>
        <taxon>Amblyomminae</taxon>
        <taxon>Amblyomma</taxon>
    </lineage>
</organism>
<sequence>MDGLLRDRLTMLAALGTGVVVGISGIYLYYRLNRTVSRELSSLAGSIAELRRQIEQLKTEERRETPFQSQAQPLQQSQREDEEDDEYYDFTDVEDASWTGLREAGDIGWLETLDSALDRPGDKQALLDSMLARESQYTDSAGFYWRLAKASHLCSLQLKPGRGKEELARQAFARAQQALRLDESSPEAHKWYAITLGALSEYVGSQEKIENGYRFKEHVDTAVRLKPKDPTLHHMLGRWSFEVSTLSWLERKLAAALYSQPPDSNVQEARAHLLEADKLRPEWKENLLYIAKTYICEGHYGPAMAWIDRAAALPCVDPADDSVQKELENLQQQYQRYRP</sequence>
<evidence type="ECO:0000256" key="2">
    <source>
        <dbReference type="ARBA" id="ARBA00011375"/>
    </source>
</evidence>
<dbReference type="EMBL" id="JARKHS020000048">
    <property type="protein sequence ID" value="KAK8789181.1"/>
    <property type="molecule type" value="Genomic_DNA"/>
</dbReference>
<keyword evidence="10" id="KW-0812">Transmembrane</keyword>
<dbReference type="PANTHER" id="PTHR16056">
    <property type="entry name" value="REGULATOR OF MICROTUBULE DYNAMICS PROTEIN"/>
    <property type="match status" value="1"/>
</dbReference>
<comment type="caution">
    <text evidence="11">The sequence shown here is derived from an EMBL/GenBank/DDBJ whole genome shotgun (WGS) entry which is preliminary data.</text>
</comment>